<organism evidence="8 9">
    <name type="scientific">Buchnera aphidicola</name>
    <name type="common">Acyrthosiphon lactucae</name>
    <dbReference type="NCBI Taxonomy" id="1241832"/>
    <lineage>
        <taxon>Bacteria</taxon>
        <taxon>Pseudomonadati</taxon>
        <taxon>Pseudomonadota</taxon>
        <taxon>Gammaproteobacteria</taxon>
        <taxon>Enterobacterales</taxon>
        <taxon>Erwiniaceae</taxon>
        <taxon>Buchnera</taxon>
    </lineage>
</organism>
<keyword evidence="2 6" id="KW-0540">Nuclease</keyword>
<gene>
    <name evidence="6" type="primary">orn</name>
    <name evidence="8" type="ORF">D9V61_02910</name>
</gene>
<proteinExistence type="inferred from homology"/>
<dbReference type="SMART" id="SM00479">
    <property type="entry name" value="EXOIII"/>
    <property type="match status" value="1"/>
</dbReference>
<dbReference type="AlphaFoldDB" id="A0A4D6XZN3"/>
<dbReference type="CDD" id="cd06135">
    <property type="entry name" value="Orn"/>
    <property type="match status" value="1"/>
</dbReference>
<keyword evidence="3 6" id="KW-0378">Hydrolase</keyword>
<evidence type="ECO:0000256" key="6">
    <source>
        <dbReference type="HAMAP-Rule" id="MF_00045"/>
    </source>
</evidence>
<dbReference type="InterPro" id="IPR012337">
    <property type="entry name" value="RNaseH-like_sf"/>
</dbReference>
<reference evidence="8 9" key="2">
    <citation type="submission" date="2019-05" db="EMBL/GenBank/DDBJ databases">
        <title>Genome evolution of the obligate endosymbiont Buchnera aphidicola.</title>
        <authorList>
            <person name="Moran N.A."/>
        </authorList>
    </citation>
    <scope>NUCLEOTIDE SEQUENCE [LARGE SCALE GENOMIC DNA]</scope>
    <source>
        <strain evidence="8 9">Ala</strain>
    </source>
</reference>
<dbReference type="NCBIfam" id="NF003765">
    <property type="entry name" value="PRK05359.1"/>
    <property type="match status" value="1"/>
</dbReference>
<dbReference type="HAMAP" id="MF_00045">
    <property type="entry name" value="Oligoribonuclease"/>
    <property type="match status" value="1"/>
</dbReference>
<comment type="function">
    <text evidence="6">3'-to-5' exoribonuclease specific for small oligoribonucleotides.</text>
</comment>
<evidence type="ECO:0000313" key="9">
    <source>
        <dbReference type="Proteomes" id="UP000298660"/>
    </source>
</evidence>
<accession>A0A4D6XZN3</accession>
<reference evidence="8 9" key="1">
    <citation type="submission" date="2018-12" db="EMBL/GenBank/DDBJ databases">
        <authorList>
            <person name="Chong R.A."/>
        </authorList>
    </citation>
    <scope>NUCLEOTIDE SEQUENCE [LARGE SCALE GENOMIC DNA]</scope>
    <source>
        <strain evidence="8 9">Ala</strain>
    </source>
</reference>
<dbReference type="FunFam" id="3.30.420.10:FF:000003">
    <property type="entry name" value="Oligoribonuclease"/>
    <property type="match status" value="1"/>
</dbReference>
<keyword evidence="6" id="KW-0963">Cytoplasm</keyword>
<comment type="subcellular location">
    <subcellularLocation>
        <location evidence="6">Cytoplasm</location>
    </subcellularLocation>
</comment>
<evidence type="ECO:0000256" key="2">
    <source>
        <dbReference type="ARBA" id="ARBA00022722"/>
    </source>
</evidence>
<evidence type="ECO:0000259" key="7">
    <source>
        <dbReference type="SMART" id="SM00479"/>
    </source>
</evidence>
<evidence type="ECO:0000313" key="8">
    <source>
        <dbReference type="EMBL" id="QCI17945.1"/>
    </source>
</evidence>
<evidence type="ECO:0000256" key="1">
    <source>
        <dbReference type="ARBA" id="ARBA00009921"/>
    </source>
</evidence>
<evidence type="ECO:0000256" key="5">
    <source>
        <dbReference type="ARBA" id="ARBA00070964"/>
    </source>
</evidence>
<dbReference type="Pfam" id="PF00929">
    <property type="entry name" value="RNase_T"/>
    <property type="match status" value="1"/>
</dbReference>
<sequence>MKINKKNLIWIDLEMTGLNPIIHRIIEIATLITDTNLNIIAEGPVIPIYQKKEQILLMDKWNTTVHKKNGLIKRVEKSSYNEKKAEFETILFLKKWVPIQSSPICGNSIAQDRRFLFQYMPKLENYFHYRHIDVSTLKELACRWHPLMFNKFKKNNDHKALEDIRESVRELNFYKKNFLKFK</sequence>
<name>A0A4D6XZN3_9GAMM</name>
<dbReference type="GO" id="GO:0005737">
    <property type="term" value="C:cytoplasm"/>
    <property type="evidence" value="ECO:0007669"/>
    <property type="project" value="UniProtKB-SubCell"/>
</dbReference>
<dbReference type="Proteomes" id="UP000298660">
    <property type="component" value="Chromosome"/>
</dbReference>
<comment type="similarity">
    <text evidence="1 6">Belongs to the oligoribonuclease family.</text>
</comment>
<dbReference type="EMBL" id="CP034891">
    <property type="protein sequence ID" value="QCI17945.1"/>
    <property type="molecule type" value="Genomic_DNA"/>
</dbReference>
<dbReference type="InterPro" id="IPR013520">
    <property type="entry name" value="Ribonucl_H"/>
</dbReference>
<protein>
    <recommendedName>
        <fullName evidence="5 6">Oligoribonuclease</fullName>
        <ecNumber evidence="6">3.1.-.-</ecNumber>
    </recommendedName>
</protein>
<dbReference type="InterPro" id="IPR036397">
    <property type="entry name" value="RNaseH_sf"/>
</dbReference>
<dbReference type="Gene3D" id="3.30.420.10">
    <property type="entry name" value="Ribonuclease H-like superfamily/Ribonuclease H"/>
    <property type="match status" value="1"/>
</dbReference>
<dbReference type="EC" id="3.1.-.-" evidence="6"/>
<feature type="active site" evidence="6">
    <location>
        <position position="129"/>
    </location>
</feature>
<dbReference type="InterPro" id="IPR022894">
    <property type="entry name" value="Oligoribonuclease"/>
</dbReference>
<feature type="domain" description="Exonuclease" evidence="7">
    <location>
        <begin position="7"/>
        <end position="180"/>
    </location>
</feature>
<dbReference type="SUPFAM" id="SSF53098">
    <property type="entry name" value="Ribonuclease H-like"/>
    <property type="match status" value="1"/>
</dbReference>
<dbReference type="PANTHER" id="PTHR11046">
    <property type="entry name" value="OLIGORIBONUCLEASE, MITOCHONDRIAL"/>
    <property type="match status" value="1"/>
</dbReference>
<dbReference type="RefSeq" id="WP_158339727.1">
    <property type="nucleotide sequence ID" value="NZ_CP034891.1"/>
</dbReference>
<evidence type="ECO:0000256" key="3">
    <source>
        <dbReference type="ARBA" id="ARBA00022801"/>
    </source>
</evidence>
<dbReference type="GO" id="GO:0003676">
    <property type="term" value="F:nucleic acid binding"/>
    <property type="evidence" value="ECO:0007669"/>
    <property type="project" value="InterPro"/>
</dbReference>
<dbReference type="GO" id="GO:0000175">
    <property type="term" value="F:3'-5'-RNA exonuclease activity"/>
    <property type="evidence" value="ECO:0007669"/>
    <property type="project" value="InterPro"/>
</dbReference>
<dbReference type="PANTHER" id="PTHR11046:SF0">
    <property type="entry name" value="OLIGORIBONUCLEASE, MITOCHONDRIAL"/>
    <property type="match status" value="1"/>
</dbReference>
<dbReference type="OrthoDB" id="9801329at2"/>
<keyword evidence="4 6" id="KW-0269">Exonuclease</keyword>
<dbReference type="GO" id="GO:0006259">
    <property type="term" value="P:DNA metabolic process"/>
    <property type="evidence" value="ECO:0007669"/>
    <property type="project" value="UniProtKB-ARBA"/>
</dbReference>
<evidence type="ECO:0000256" key="4">
    <source>
        <dbReference type="ARBA" id="ARBA00022839"/>
    </source>
</evidence>